<feature type="compositionally biased region" description="Basic and acidic residues" evidence="1">
    <location>
        <begin position="105"/>
        <end position="114"/>
    </location>
</feature>
<gene>
    <name evidence="2" type="ORF">HPP92_004504</name>
</gene>
<comment type="caution">
    <text evidence="2">The sequence shown here is derived from an EMBL/GenBank/DDBJ whole genome shotgun (WGS) entry which is preliminary data.</text>
</comment>
<keyword evidence="3" id="KW-1185">Reference proteome</keyword>
<proteinExistence type="predicted"/>
<evidence type="ECO:0000313" key="2">
    <source>
        <dbReference type="EMBL" id="KAG0499813.1"/>
    </source>
</evidence>
<evidence type="ECO:0000313" key="3">
    <source>
        <dbReference type="Proteomes" id="UP000636800"/>
    </source>
</evidence>
<accession>A0A835RZJ9</accession>
<organism evidence="2 3">
    <name type="scientific">Vanilla planifolia</name>
    <name type="common">Vanilla</name>
    <dbReference type="NCBI Taxonomy" id="51239"/>
    <lineage>
        <taxon>Eukaryota</taxon>
        <taxon>Viridiplantae</taxon>
        <taxon>Streptophyta</taxon>
        <taxon>Embryophyta</taxon>
        <taxon>Tracheophyta</taxon>
        <taxon>Spermatophyta</taxon>
        <taxon>Magnoliopsida</taxon>
        <taxon>Liliopsida</taxon>
        <taxon>Asparagales</taxon>
        <taxon>Orchidaceae</taxon>
        <taxon>Vanilloideae</taxon>
        <taxon>Vanilleae</taxon>
        <taxon>Vanilla</taxon>
    </lineage>
</organism>
<protein>
    <submittedName>
        <fullName evidence="2">Uncharacterized protein</fullName>
    </submittedName>
</protein>
<dbReference type="Proteomes" id="UP000636800">
    <property type="component" value="Chromosome 1"/>
</dbReference>
<feature type="region of interest" description="Disordered" evidence="1">
    <location>
        <begin position="92"/>
        <end position="114"/>
    </location>
</feature>
<evidence type="ECO:0000256" key="1">
    <source>
        <dbReference type="SAM" id="MobiDB-lite"/>
    </source>
</evidence>
<feature type="region of interest" description="Disordered" evidence="1">
    <location>
        <begin position="23"/>
        <end position="42"/>
    </location>
</feature>
<dbReference type="EMBL" id="JADCNL010000001">
    <property type="protein sequence ID" value="KAG0499813.1"/>
    <property type="molecule type" value="Genomic_DNA"/>
</dbReference>
<sequence length="114" mass="12490">MFELSPSSEDVADAPILGLLAADEAKEKPCKGDPSPPHSSIPPSLSSYFVPFSSAIFEVKTNGFTHGCKPMDAEDCEPFTDVYWIKFSRPAMQDPRQDGSTAWTKSKEGNKKAY</sequence>
<reference evidence="2 3" key="1">
    <citation type="journal article" date="2020" name="Nat. Food">
        <title>A phased Vanilla planifolia genome enables genetic improvement of flavour and production.</title>
        <authorList>
            <person name="Hasing T."/>
            <person name="Tang H."/>
            <person name="Brym M."/>
            <person name="Khazi F."/>
            <person name="Huang T."/>
            <person name="Chambers A.H."/>
        </authorList>
    </citation>
    <scope>NUCLEOTIDE SEQUENCE [LARGE SCALE GENOMIC DNA]</scope>
    <source>
        <tissue evidence="2">Leaf</tissue>
    </source>
</reference>
<dbReference type="AlphaFoldDB" id="A0A835RZJ9"/>
<name>A0A835RZJ9_VANPL</name>
<dbReference type="OrthoDB" id="10265969at2759"/>